<gene>
    <name evidence="1" type="ORF">I5M07_14805</name>
</gene>
<organism evidence="1 2">
    <name type="scientific">Flavobacterium agrisoli</name>
    <dbReference type="NCBI Taxonomy" id="2793066"/>
    <lineage>
        <taxon>Bacteria</taxon>
        <taxon>Pseudomonadati</taxon>
        <taxon>Bacteroidota</taxon>
        <taxon>Flavobacteriia</taxon>
        <taxon>Flavobacteriales</taxon>
        <taxon>Flavobacteriaceae</taxon>
        <taxon>Flavobacterium</taxon>
    </lineage>
</organism>
<dbReference type="Gene3D" id="3.30.160.100">
    <property type="entry name" value="Ribosome hibernation promotion factor-like"/>
    <property type="match status" value="1"/>
</dbReference>
<reference evidence="1" key="1">
    <citation type="submission" date="2020-12" db="EMBL/GenBank/DDBJ databases">
        <title>Bacterial novel species Flavobacterium sp. SE-1-e isolated from soil.</title>
        <authorList>
            <person name="Jung H.-Y."/>
        </authorList>
    </citation>
    <scope>NUCLEOTIDE SEQUENCE</scope>
    <source>
        <strain evidence="1">SE-1-e</strain>
    </source>
</reference>
<dbReference type="Proteomes" id="UP000609172">
    <property type="component" value="Unassembled WGS sequence"/>
</dbReference>
<accession>A0A934UL02</accession>
<dbReference type="Pfam" id="PF02482">
    <property type="entry name" value="Ribosomal_S30AE"/>
    <property type="match status" value="1"/>
</dbReference>
<comment type="caution">
    <text evidence="1">The sequence shown here is derived from an EMBL/GenBank/DDBJ whole genome shotgun (WGS) entry which is preliminary data.</text>
</comment>
<dbReference type="EMBL" id="JAEHFV010000008">
    <property type="protein sequence ID" value="MBK0371103.1"/>
    <property type="molecule type" value="Genomic_DNA"/>
</dbReference>
<keyword evidence="2" id="KW-1185">Reference proteome</keyword>
<dbReference type="RefSeq" id="WP_200107223.1">
    <property type="nucleotide sequence ID" value="NZ_JAEHFV010000008.1"/>
</dbReference>
<dbReference type="InterPro" id="IPR036567">
    <property type="entry name" value="RHF-like"/>
</dbReference>
<protein>
    <submittedName>
        <fullName evidence="1">HPF/RaiA family ribosome-associated protein</fullName>
    </submittedName>
</protein>
<name>A0A934UL02_9FLAO</name>
<evidence type="ECO:0000313" key="2">
    <source>
        <dbReference type="Proteomes" id="UP000609172"/>
    </source>
</evidence>
<dbReference type="InterPro" id="IPR003489">
    <property type="entry name" value="RHF/RaiA"/>
</dbReference>
<dbReference type="AlphaFoldDB" id="A0A934UL02"/>
<sequence length="104" mass="11872">MKVQINTDKHIEGHARLEAYFTGEIEKSLERFESKITRIEVHLGDANGEKSGTHDKRCLIEARPVNMQPVVVTEHSDTVEKAFHGAIDKMKKTLTTTFEKQKTH</sequence>
<evidence type="ECO:0000313" key="1">
    <source>
        <dbReference type="EMBL" id="MBK0371103.1"/>
    </source>
</evidence>
<dbReference type="SUPFAM" id="SSF69754">
    <property type="entry name" value="Ribosome binding protein Y (YfiA homologue)"/>
    <property type="match status" value="1"/>
</dbReference>
<proteinExistence type="predicted"/>